<name>A0ABR3QC80_9TREE</name>
<evidence type="ECO:0000313" key="1">
    <source>
        <dbReference type="EMBL" id="KAL1412328.1"/>
    </source>
</evidence>
<sequence>MTTTIDHTAYPHIVHAILAASDVSVATAFRGTSRAFKDRADNLLFAHVGLYKIDSNNPRTLGGTRERTFRFAWLSDLPDAKTQERGDSVKPPFVPNIPYAVRALDLDLDHNWDLRCSFNLARCSRLHTLRRTYGTLQTSKVIDLTFPYRYTVYPSDNSGFTYSSSEIRCIKTLVDFVTIRPRMELLGVPLPGYLDRYVLHIGFNASDPDWDADTVPRLNMRLRATPSPPEIVLVLKPHSSRQPHVSAGPPFLNELAYRLQAL</sequence>
<dbReference type="EMBL" id="JBBXJM010000001">
    <property type="protein sequence ID" value="KAL1412328.1"/>
    <property type="molecule type" value="Genomic_DNA"/>
</dbReference>
<keyword evidence="2" id="KW-1185">Reference proteome</keyword>
<dbReference type="Proteomes" id="UP001565368">
    <property type="component" value="Unassembled WGS sequence"/>
</dbReference>
<comment type="caution">
    <text evidence="1">The sequence shown here is derived from an EMBL/GenBank/DDBJ whole genome shotgun (WGS) entry which is preliminary data.</text>
</comment>
<evidence type="ECO:0000313" key="2">
    <source>
        <dbReference type="Proteomes" id="UP001565368"/>
    </source>
</evidence>
<organism evidence="1 2">
    <name type="scientific">Vanrija albida</name>
    <dbReference type="NCBI Taxonomy" id="181172"/>
    <lineage>
        <taxon>Eukaryota</taxon>
        <taxon>Fungi</taxon>
        <taxon>Dikarya</taxon>
        <taxon>Basidiomycota</taxon>
        <taxon>Agaricomycotina</taxon>
        <taxon>Tremellomycetes</taxon>
        <taxon>Trichosporonales</taxon>
        <taxon>Trichosporonaceae</taxon>
        <taxon>Vanrija</taxon>
    </lineage>
</organism>
<gene>
    <name evidence="1" type="ORF">Q8F55_000072</name>
</gene>
<evidence type="ECO:0008006" key="3">
    <source>
        <dbReference type="Google" id="ProtNLM"/>
    </source>
</evidence>
<dbReference type="RefSeq" id="XP_069212272.1">
    <property type="nucleotide sequence ID" value="XM_069348728.1"/>
</dbReference>
<accession>A0ABR3QC80</accession>
<reference evidence="1 2" key="1">
    <citation type="submission" date="2023-08" db="EMBL/GenBank/DDBJ databases">
        <title>Annotated Genome Sequence of Vanrija albida AlHP1.</title>
        <authorList>
            <person name="Herzog R."/>
        </authorList>
    </citation>
    <scope>NUCLEOTIDE SEQUENCE [LARGE SCALE GENOMIC DNA]</scope>
    <source>
        <strain evidence="1 2">AlHP1</strain>
    </source>
</reference>
<protein>
    <recommendedName>
        <fullName evidence="3">HNH nuclease domain-containing protein</fullName>
    </recommendedName>
</protein>
<dbReference type="GeneID" id="95981115"/>
<proteinExistence type="predicted"/>